<comment type="subcellular location">
    <subcellularLocation>
        <location evidence="1">Peroxisome</location>
    </subcellularLocation>
</comment>
<keyword evidence="8" id="KW-0455">Luminescence</keyword>
<evidence type="ECO:0000256" key="8">
    <source>
        <dbReference type="ARBA" id="ARBA00023223"/>
    </source>
</evidence>
<dbReference type="EMBL" id="JAWQEG010000607">
    <property type="protein sequence ID" value="KAK3887802.1"/>
    <property type="molecule type" value="Genomic_DNA"/>
</dbReference>
<organism evidence="13 14">
    <name type="scientific">Petrolisthes cinctipes</name>
    <name type="common">Flat porcelain crab</name>
    <dbReference type="NCBI Taxonomy" id="88211"/>
    <lineage>
        <taxon>Eukaryota</taxon>
        <taxon>Metazoa</taxon>
        <taxon>Ecdysozoa</taxon>
        <taxon>Arthropoda</taxon>
        <taxon>Crustacea</taxon>
        <taxon>Multicrustacea</taxon>
        <taxon>Malacostraca</taxon>
        <taxon>Eumalacostraca</taxon>
        <taxon>Eucarida</taxon>
        <taxon>Decapoda</taxon>
        <taxon>Pleocyemata</taxon>
        <taxon>Anomura</taxon>
        <taxon>Galatheoidea</taxon>
        <taxon>Porcellanidae</taxon>
        <taxon>Petrolisthes</taxon>
    </lineage>
</organism>
<keyword evidence="14" id="KW-1185">Reference proteome</keyword>
<comment type="caution">
    <text evidence="13">The sequence shown here is derived from an EMBL/GenBank/DDBJ whole genome shotgun (WGS) entry which is preliminary data.</text>
</comment>
<dbReference type="PANTHER" id="PTHR24096:SF422">
    <property type="entry name" value="BCDNA.GH02901"/>
    <property type="match status" value="1"/>
</dbReference>
<keyword evidence="5" id="KW-0547">Nucleotide-binding</keyword>
<dbReference type="InterPro" id="IPR000873">
    <property type="entry name" value="AMP-dep_synth/lig_dom"/>
</dbReference>
<gene>
    <name evidence="13" type="ORF">Pcinc_008130</name>
</gene>
<dbReference type="Pfam" id="PF00501">
    <property type="entry name" value="AMP-binding"/>
    <property type="match status" value="1"/>
</dbReference>
<evidence type="ECO:0000259" key="12">
    <source>
        <dbReference type="Pfam" id="PF13193"/>
    </source>
</evidence>
<dbReference type="GO" id="GO:0016405">
    <property type="term" value="F:CoA-ligase activity"/>
    <property type="evidence" value="ECO:0007669"/>
    <property type="project" value="TreeGrafter"/>
</dbReference>
<sequence length="574" mass="62582">MASRLAPVIRCLALNQCRRSSPTLSQIKVGSKKYSTTVREENVLVSPFTDVEIPDLPFTKYIFDSQEKYGGHTALVDGITGVSYTHDEVRSLCMKLGSALTRLDITQGDIVAIVLPNCPEFAFTFLGGVSIGACVTTINCTYTAEEIAHQLANSGASAVVTNKVLLPKIKDACKTYKGIRHIIVSGHAEENLLSMEDLLKDDSKAFPQNVQINPAKDVAVLPYSSGTTGLPKGVMLTHRNLVANLQQVQHPDISCVIPTSDTYQEVYLGILPFFHIYGMIPCLAYSLCSGGSIVTLPTFDPKVFISSMKKYKVTFLHTVPPIINFMTHNEHVQRDLLSITHHVACGAAPVGSTLIFEFFKKFGDDISFQEGYGMTESSPVTHLTPKDNLVVGSTGMLIPNTYAKIVDINTGQSMGPDEGKGELCIRGPQVMKGYYRNEDATKNTIDKDGWLHTGDIARMDENENIFIVDRLKELIKVKGLQVAPAELEDLIRKHPDVADVAVIGLPDVRAGEVPRAYVVPVPGSSITDQAIAEFVEREVAPHKKLTGGVHFTDCIPKSATGKILRRELKAAALA</sequence>
<accession>A0AAE1G7Y9</accession>
<dbReference type="GO" id="GO:0008218">
    <property type="term" value="P:bioluminescence"/>
    <property type="evidence" value="ECO:0007669"/>
    <property type="project" value="UniProtKB-KW"/>
</dbReference>
<protein>
    <recommendedName>
        <fullName evidence="4">Luciferin 4-monooxygenase</fullName>
        <ecNumber evidence="3">1.13.12.7</ecNumber>
    </recommendedName>
</protein>
<dbReference type="Gene3D" id="3.40.50.980">
    <property type="match status" value="2"/>
</dbReference>
<dbReference type="InterPro" id="IPR025110">
    <property type="entry name" value="AMP-bd_C"/>
</dbReference>
<name>A0AAE1G7Y9_PETCI</name>
<evidence type="ECO:0000313" key="13">
    <source>
        <dbReference type="EMBL" id="KAK3887802.1"/>
    </source>
</evidence>
<dbReference type="GO" id="GO:0005777">
    <property type="term" value="C:peroxisome"/>
    <property type="evidence" value="ECO:0007669"/>
    <property type="project" value="UniProtKB-SubCell"/>
</dbReference>
<dbReference type="Gene3D" id="3.30.300.30">
    <property type="match status" value="1"/>
</dbReference>
<dbReference type="PANTHER" id="PTHR24096">
    <property type="entry name" value="LONG-CHAIN-FATTY-ACID--COA LIGASE"/>
    <property type="match status" value="1"/>
</dbReference>
<dbReference type="Pfam" id="PF13193">
    <property type="entry name" value="AMP-binding_C"/>
    <property type="match status" value="1"/>
</dbReference>
<keyword evidence="6" id="KW-0067">ATP-binding</keyword>
<keyword evidence="7" id="KW-0576">Peroxisome</keyword>
<evidence type="ECO:0000256" key="9">
    <source>
        <dbReference type="ARBA" id="ARBA00023262"/>
    </source>
</evidence>
<evidence type="ECO:0000256" key="2">
    <source>
        <dbReference type="ARBA" id="ARBA00006432"/>
    </source>
</evidence>
<evidence type="ECO:0000313" key="14">
    <source>
        <dbReference type="Proteomes" id="UP001286313"/>
    </source>
</evidence>
<evidence type="ECO:0000256" key="1">
    <source>
        <dbReference type="ARBA" id="ARBA00004275"/>
    </source>
</evidence>
<evidence type="ECO:0000256" key="7">
    <source>
        <dbReference type="ARBA" id="ARBA00023140"/>
    </source>
</evidence>
<dbReference type="SUPFAM" id="SSF56801">
    <property type="entry name" value="Acetyl-CoA synthetase-like"/>
    <property type="match status" value="1"/>
</dbReference>
<comment type="similarity">
    <text evidence="2">Belongs to the ATP-dependent AMP-binding enzyme family.</text>
</comment>
<dbReference type="PROSITE" id="PS00455">
    <property type="entry name" value="AMP_BINDING"/>
    <property type="match status" value="1"/>
</dbReference>
<dbReference type="FunFam" id="3.40.50.12780:FF:000003">
    <property type="entry name" value="Long-chain-fatty-acid--CoA ligase FadD"/>
    <property type="match status" value="1"/>
</dbReference>
<dbReference type="EC" id="1.13.12.7" evidence="3"/>
<dbReference type="FunFam" id="3.30.300.30:FF:000007">
    <property type="entry name" value="4-coumarate--CoA ligase 2"/>
    <property type="match status" value="1"/>
</dbReference>
<feature type="domain" description="AMP-binding enzyme C-terminal" evidence="12">
    <location>
        <begin position="486"/>
        <end position="562"/>
    </location>
</feature>
<dbReference type="InterPro" id="IPR045851">
    <property type="entry name" value="AMP-bd_C_sf"/>
</dbReference>
<comment type="catalytic activity">
    <reaction evidence="10">
        <text>firefly D-luciferin + ATP + O2 = firefly oxyluciferin + hnu + AMP + CO2 + diphosphate</text>
        <dbReference type="Rhea" id="RHEA:10732"/>
        <dbReference type="ChEBI" id="CHEBI:15379"/>
        <dbReference type="ChEBI" id="CHEBI:16526"/>
        <dbReference type="ChEBI" id="CHEBI:16792"/>
        <dbReference type="ChEBI" id="CHEBI:30212"/>
        <dbReference type="ChEBI" id="CHEBI:30616"/>
        <dbReference type="ChEBI" id="CHEBI:33019"/>
        <dbReference type="ChEBI" id="CHEBI:58038"/>
        <dbReference type="ChEBI" id="CHEBI:456215"/>
        <dbReference type="EC" id="1.13.12.7"/>
    </reaction>
</comment>
<evidence type="ECO:0000256" key="6">
    <source>
        <dbReference type="ARBA" id="ARBA00022840"/>
    </source>
</evidence>
<reference evidence="13" key="1">
    <citation type="submission" date="2023-10" db="EMBL/GenBank/DDBJ databases">
        <title>Genome assemblies of two species of porcelain crab, Petrolisthes cinctipes and Petrolisthes manimaculis (Anomura: Porcellanidae).</title>
        <authorList>
            <person name="Angst P."/>
        </authorList>
    </citation>
    <scope>NUCLEOTIDE SEQUENCE</scope>
    <source>
        <strain evidence="13">PB745_01</strain>
        <tissue evidence="13">Gill</tissue>
    </source>
</reference>
<evidence type="ECO:0000259" key="11">
    <source>
        <dbReference type="Pfam" id="PF00501"/>
    </source>
</evidence>
<dbReference type="InterPro" id="IPR020845">
    <property type="entry name" value="AMP-binding_CS"/>
</dbReference>
<dbReference type="AlphaFoldDB" id="A0AAE1G7Y9"/>
<evidence type="ECO:0000256" key="10">
    <source>
        <dbReference type="ARBA" id="ARBA00048497"/>
    </source>
</evidence>
<evidence type="ECO:0000256" key="5">
    <source>
        <dbReference type="ARBA" id="ARBA00022741"/>
    </source>
</evidence>
<proteinExistence type="inferred from homology"/>
<evidence type="ECO:0000256" key="4">
    <source>
        <dbReference type="ARBA" id="ARBA00019043"/>
    </source>
</evidence>
<dbReference type="Gene3D" id="2.30.38.10">
    <property type="entry name" value="Luciferase, Domain 3"/>
    <property type="match status" value="1"/>
</dbReference>
<dbReference type="GO" id="GO:0005524">
    <property type="term" value="F:ATP binding"/>
    <property type="evidence" value="ECO:0007669"/>
    <property type="project" value="UniProtKB-KW"/>
</dbReference>
<feature type="domain" description="AMP-dependent synthetase/ligase" evidence="11">
    <location>
        <begin position="65"/>
        <end position="435"/>
    </location>
</feature>
<keyword evidence="9" id="KW-0599">Photoprotein</keyword>
<evidence type="ECO:0000256" key="3">
    <source>
        <dbReference type="ARBA" id="ARBA00012532"/>
    </source>
</evidence>
<dbReference type="Proteomes" id="UP001286313">
    <property type="component" value="Unassembled WGS sequence"/>
</dbReference>